<keyword evidence="3" id="KW-1185">Reference proteome</keyword>
<comment type="caution">
    <text evidence="2">The sequence shown here is derived from an EMBL/GenBank/DDBJ whole genome shotgun (WGS) entry which is preliminary data.</text>
</comment>
<feature type="region of interest" description="Disordered" evidence="1">
    <location>
        <begin position="37"/>
        <end position="104"/>
    </location>
</feature>
<feature type="compositionally biased region" description="Basic and acidic residues" evidence="1">
    <location>
        <begin position="79"/>
        <end position="104"/>
    </location>
</feature>
<protein>
    <submittedName>
        <fullName evidence="2">Uncharacterized protein</fullName>
    </submittedName>
</protein>
<gene>
    <name evidence="2" type="ORF">K0M31_015100</name>
</gene>
<reference evidence="2" key="1">
    <citation type="submission" date="2021-10" db="EMBL/GenBank/DDBJ databases">
        <title>Melipona bicolor Genome sequencing and assembly.</title>
        <authorList>
            <person name="Araujo N.S."/>
            <person name="Arias M.C."/>
        </authorList>
    </citation>
    <scope>NUCLEOTIDE SEQUENCE</scope>
    <source>
        <strain evidence="2">USP_2M_L1-L4_2017</strain>
        <tissue evidence="2">Whole body</tissue>
    </source>
</reference>
<dbReference type="AlphaFoldDB" id="A0AA40FG49"/>
<organism evidence="2 3">
    <name type="scientific">Melipona bicolor</name>
    <dbReference type="NCBI Taxonomy" id="60889"/>
    <lineage>
        <taxon>Eukaryota</taxon>
        <taxon>Metazoa</taxon>
        <taxon>Ecdysozoa</taxon>
        <taxon>Arthropoda</taxon>
        <taxon>Hexapoda</taxon>
        <taxon>Insecta</taxon>
        <taxon>Pterygota</taxon>
        <taxon>Neoptera</taxon>
        <taxon>Endopterygota</taxon>
        <taxon>Hymenoptera</taxon>
        <taxon>Apocrita</taxon>
        <taxon>Aculeata</taxon>
        <taxon>Apoidea</taxon>
        <taxon>Anthophila</taxon>
        <taxon>Apidae</taxon>
        <taxon>Melipona</taxon>
    </lineage>
</organism>
<sequence length="136" mass="16142">MQKHSCQRRPINLSSGCWHGDCRTELGWMAQRAMRGHSRILQEPVTGKLEAATATAAARRRNTEKREREREEEKEEEEERRRALSEEGRRQRLKREEGEASNRRERGLRYRFLAVIQSTMVPYLTPLPPALTHWYR</sequence>
<dbReference type="Proteomes" id="UP001177670">
    <property type="component" value="Unassembled WGS sequence"/>
</dbReference>
<accession>A0AA40FG49</accession>
<evidence type="ECO:0000313" key="3">
    <source>
        <dbReference type="Proteomes" id="UP001177670"/>
    </source>
</evidence>
<dbReference type="EMBL" id="JAHYIQ010000043">
    <property type="protein sequence ID" value="KAK1118400.1"/>
    <property type="molecule type" value="Genomic_DNA"/>
</dbReference>
<evidence type="ECO:0000313" key="2">
    <source>
        <dbReference type="EMBL" id="KAK1118400.1"/>
    </source>
</evidence>
<name>A0AA40FG49_9HYME</name>
<proteinExistence type="predicted"/>
<evidence type="ECO:0000256" key="1">
    <source>
        <dbReference type="SAM" id="MobiDB-lite"/>
    </source>
</evidence>